<organism evidence="1 2">
    <name type="scientific">Nitrospirillum viridazoti CBAmc</name>
    <dbReference type="NCBI Taxonomy" id="1441467"/>
    <lineage>
        <taxon>Bacteria</taxon>
        <taxon>Pseudomonadati</taxon>
        <taxon>Pseudomonadota</taxon>
        <taxon>Alphaproteobacteria</taxon>
        <taxon>Rhodospirillales</taxon>
        <taxon>Azospirillaceae</taxon>
        <taxon>Nitrospirillum</taxon>
        <taxon>Nitrospirillum viridazoti</taxon>
    </lineage>
</organism>
<dbReference type="RefSeq" id="WP_088871871.1">
    <property type="nucleotide sequence ID" value="NZ_CP022110.1"/>
</dbReference>
<accession>A0A248JRA0</accession>
<dbReference type="KEGG" id="nao:Y958_10055"/>
<dbReference type="CDD" id="cd06462">
    <property type="entry name" value="Peptidase_S24_S26"/>
    <property type="match status" value="1"/>
</dbReference>
<protein>
    <recommendedName>
        <fullName evidence="3">DUF4265 domain-containing protein</fullName>
    </recommendedName>
</protein>
<dbReference type="AlphaFoldDB" id="A0A248JRA0"/>
<keyword evidence="2" id="KW-1185">Reference proteome</keyword>
<dbReference type="Pfam" id="PF14085">
    <property type="entry name" value="DUF4265"/>
    <property type="match status" value="1"/>
</dbReference>
<dbReference type="InterPro" id="IPR025361">
    <property type="entry name" value="DUF4265"/>
</dbReference>
<evidence type="ECO:0008006" key="3">
    <source>
        <dbReference type="Google" id="ProtNLM"/>
    </source>
</evidence>
<reference evidence="1 2" key="1">
    <citation type="submission" date="2017-06" db="EMBL/GenBank/DDBJ databases">
        <title>Complete genome sequence of Nitrospirillum amazonense strain CBAmC, an endophytic nitrogen-fixing and plant growth-promoting bacterium, isolated from sugarcane.</title>
        <authorList>
            <person name="Schwab S."/>
            <person name="dos Santos Teixeira K.R."/>
            <person name="Simoes Araujo J.L."/>
            <person name="Soares Vidal M."/>
            <person name="Borges de Freitas H.R."/>
            <person name="Rivello Crivelaro A.L."/>
            <person name="Bueno de Camargo Nunes A."/>
            <person name="dos Santos C.M."/>
            <person name="Palmeira da Silva Rosa D."/>
            <person name="da Silva Padilha D."/>
            <person name="da Silva E."/>
            <person name="Araujo Terra L."/>
            <person name="Soares Mendes V."/>
            <person name="Farinelli L."/>
            <person name="Magalhaes Cruz L."/>
            <person name="Baldani J.I."/>
        </authorList>
    </citation>
    <scope>NUCLEOTIDE SEQUENCE [LARGE SCALE GENOMIC DNA]</scope>
    <source>
        <strain evidence="1 2">CBAmC</strain>
    </source>
</reference>
<name>A0A248JRA0_9PROT</name>
<sequence>MNTKRSMIKLTIPTDPTDGHGVAMEHVWATPLGGDLYVLENSPGSAYGLSYQDIVVAQPEDGLLLFRRVHARQGHSTYRIRLAQKTTIQDFLRHWQAIQALGCTFEGEVGGRGYIVDIPPATDAHAAYALMMEGEDRGIWIFEEAHYGGPDT</sequence>
<proteinExistence type="predicted"/>
<evidence type="ECO:0000313" key="2">
    <source>
        <dbReference type="Proteomes" id="UP000197153"/>
    </source>
</evidence>
<evidence type="ECO:0000313" key="1">
    <source>
        <dbReference type="EMBL" id="ASG21129.1"/>
    </source>
</evidence>
<dbReference type="EMBL" id="CP022110">
    <property type="protein sequence ID" value="ASG21129.1"/>
    <property type="molecule type" value="Genomic_DNA"/>
</dbReference>
<gene>
    <name evidence="1" type="ORF">Y958_10055</name>
</gene>
<dbReference type="Proteomes" id="UP000197153">
    <property type="component" value="Chromosome 1"/>
</dbReference>